<dbReference type="InterPro" id="IPR009739">
    <property type="entry name" value="LprI-like_N"/>
</dbReference>
<feature type="signal peptide" evidence="1">
    <location>
        <begin position="1"/>
        <end position="20"/>
    </location>
</feature>
<keyword evidence="1" id="KW-0732">Signal</keyword>
<proteinExistence type="predicted"/>
<feature type="chain" id="PRO_5011457498" evidence="1">
    <location>
        <begin position="21"/>
        <end position="118"/>
    </location>
</feature>
<evidence type="ECO:0000313" key="3">
    <source>
        <dbReference type="EMBL" id="SEN82240.1"/>
    </source>
</evidence>
<dbReference type="Gene3D" id="1.20.1270.180">
    <property type="match status" value="1"/>
</dbReference>
<evidence type="ECO:0000256" key="1">
    <source>
        <dbReference type="SAM" id="SignalP"/>
    </source>
</evidence>
<feature type="domain" description="Lysozyme inhibitor LprI-like N-terminal" evidence="2">
    <location>
        <begin position="24"/>
        <end position="114"/>
    </location>
</feature>
<dbReference type="EMBL" id="FOCM01000006">
    <property type="protein sequence ID" value="SEN82240.1"/>
    <property type="molecule type" value="Genomic_DNA"/>
</dbReference>
<dbReference type="AlphaFoldDB" id="A0A1H8JNE4"/>
<accession>A0A1H8JNE4</accession>
<dbReference type="Proteomes" id="UP000199372">
    <property type="component" value="Unassembled WGS sequence"/>
</dbReference>
<protein>
    <submittedName>
        <fullName evidence="3">Uncharacterized conserved protein YecT, DUF1311 family</fullName>
    </submittedName>
</protein>
<sequence length="118" mass="12535">MRAALTLALAVFPLAAGAQAPNCANPVTQADMNQCSYAAWLAADAELNRLWGIAKPRADAGGYGQALLDAQRAWIAYRDAACAAEAAPYAGGSIQPLIVNSCFERLTLRRNEDLRTDP</sequence>
<name>A0A1H8JNE4_9RHOB</name>
<evidence type="ECO:0000259" key="2">
    <source>
        <dbReference type="Pfam" id="PF07007"/>
    </source>
</evidence>
<gene>
    <name evidence="3" type="ORF">SAMN04488011_106283</name>
</gene>
<reference evidence="4" key="1">
    <citation type="submission" date="2016-10" db="EMBL/GenBank/DDBJ databases">
        <authorList>
            <person name="Varghese N."/>
            <person name="Submissions S."/>
        </authorList>
    </citation>
    <scope>NUCLEOTIDE SEQUENCE [LARGE SCALE GENOMIC DNA]</scope>
    <source>
        <strain evidence="4">DSM 26893</strain>
    </source>
</reference>
<keyword evidence="4" id="KW-1185">Reference proteome</keyword>
<dbReference type="OrthoDB" id="7340239at2"/>
<dbReference type="Pfam" id="PF07007">
    <property type="entry name" value="LprI"/>
    <property type="match status" value="1"/>
</dbReference>
<organism evidence="3 4">
    <name type="scientific">Palleronia pelagia</name>
    <dbReference type="NCBI Taxonomy" id="387096"/>
    <lineage>
        <taxon>Bacteria</taxon>
        <taxon>Pseudomonadati</taxon>
        <taxon>Pseudomonadota</taxon>
        <taxon>Alphaproteobacteria</taxon>
        <taxon>Rhodobacterales</taxon>
        <taxon>Roseobacteraceae</taxon>
        <taxon>Palleronia</taxon>
    </lineage>
</organism>
<evidence type="ECO:0000313" key="4">
    <source>
        <dbReference type="Proteomes" id="UP000199372"/>
    </source>
</evidence>